<dbReference type="SUPFAM" id="SSF52172">
    <property type="entry name" value="CheY-like"/>
    <property type="match status" value="1"/>
</dbReference>
<evidence type="ECO:0000256" key="2">
    <source>
        <dbReference type="ARBA" id="ARBA00022777"/>
    </source>
</evidence>
<evidence type="ECO:0000259" key="7">
    <source>
        <dbReference type="PROSITE" id="PS50887"/>
    </source>
</evidence>
<keyword evidence="3" id="KW-0597">Phosphoprotein</keyword>
<name>A0ABR9VW67_9SYNC</name>
<dbReference type="PROSITE" id="PS50046">
    <property type="entry name" value="PHYTOCHROME_2"/>
    <property type="match status" value="1"/>
</dbReference>
<dbReference type="InterPro" id="IPR016132">
    <property type="entry name" value="Phyto_chromo_attachment"/>
</dbReference>
<evidence type="ECO:0000256" key="3">
    <source>
        <dbReference type="PROSITE-ProRule" id="PRU00169"/>
    </source>
</evidence>
<dbReference type="CDD" id="cd00156">
    <property type="entry name" value="REC"/>
    <property type="match status" value="1"/>
</dbReference>
<dbReference type="Gene3D" id="3.30.70.270">
    <property type="match status" value="1"/>
</dbReference>
<keyword evidence="1" id="KW-0808">Transferase</keyword>
<dbReference type="InterPro" id="IPR011006">
    <property type="entry name" value="CheY-like_superfamily"/>
</dbReference>
<proteinExistence type="predicted"/>
<dbReference type="SUPFAM" id="SSF55073">
    <property type="entry name" value="Nucleotide cyclase"/>
    <property type="match status" value="1"/>
</dbReference>
<dbReference type="PROSITE" id="PS50887">
    <property type="entry name" value="GGDEF"/>
    <property type="match status" value="1"/>
</dbReference>
<dbReference type="InterPro" id="IPR029787">
    <property type="entry name" value="Nucleotide_cyclase"/>
</dbReference>
<dbReference type="SUPFAM" id="SSF55781">
    <property type="entry name" value="GAF domain-like"/>
    <property type="match status" value="1"/>
</dbReference>
<dbReference type="SMART" id="SM00448">
    <property type="entry name" value="REC"/>
    <property type="match status" value="1"/>
</dbReference>
<feature type="modified residue" description="4-aspartylphosphate" evidence="3">
    <location>
        <position position="61"/>
    </location>
</feature>
<keyword evidence="2" id="KW-0418">Kinase</keyword>
<dbReference type="PANTHER" id="PTHR45138">
    <property type="entry name" value="REGULATORY COMPONENTS OF SENSORY TRANSDUCTION SYSTEM"/>
    <property type="match status" value="1"/>
</dbReference>
<evidence type="ECO:0000313" key="8">
    <source>
        <dbReference type="EMBL" id="MBE9254663.1"/>
    </source>
</evidence>
<dbReference type="EMBL" id="JADEVV010000036">
    <property type="protein sequence ID" value="MBE9254663.1"/>
    <property type="molecule type" value="Genomic_DNA"/>
</dbReference>
<feature type="domain" description="Response regulatory" evidence="6">
    <location>
        <begin position="9"/>
        <end position="126"/>
    </location>
</feature>
<comment type="caution">
    <text evidence="8">The sequence shown here is derived from an EMBL/GenBank/DDBJ whole genome shotgun (WGS) entry which is preliminary data.</text>
</comment>
<dbReference type="RefSeq" id="WP_194020205.1">
    <property type="nucleotide sequence ID" value="NZ_JADEVV010000036.1"/>
</dbReference>
<dbReference type="PANTHER" id="PTHR45138:SF9">
    <property type="entry name" value="DIGUANYLATE CYCLASE DGCM-RELATED"/>
    <property type="match status" value="1"/>
</dbReference>
<dbReference type="InterPro" id="IPR001789">
    <property type="entry name" value="Sig_transdc_resp-reg_receiver"/>
</dbReference>
<dbReference type="Pfam" id="PF00990">
    <property type="entry name" value="GGDEF"/>
    <property type="match status" value="1"/>
</dbReference>
<reference evidence="8 9" key="1">
    <citation type="submission" date="2020-10" db="EMBL/GenBank/DDBJ databases">
        <authorList>
            <person name="Castelo-Branco R."/>
            <person name="Eusebio N."/>
            <person name="Adriana R."/>
            <person name="Vieira A."/>
            <person name="Brugerolle De Fraissinette N."/>
            <person name="Rezende De Castro R."/>
            <person name="Schneider M.P."/>
            <person name="Vasconcelos V."/>
            <person name="Leao P.N."/>
        </authorList>
    </citation>
    <scope>NUCLEOTIDE SEQUENCE [LARGE SCALE GENOMIC DNA]</scope>
    <source>
        <strain evidence="8 9">LEGE 00031</strain>
    </source>
</reference>
<keyword evidence="9" id="KW-1185">Reference proteome</keyword>
<dbReference type="InterPro" id="IPR003018">
    <property type="entry name" value="GAF"/>
</dbReference>
<dbReference type="Gene3D" id="3.30.450.40">
    <property type="match status" value="1"/>
</dbReference>
<dbReference type="InterPro" id="IPR043128">
    <property type="entry name" value="Rev_trsase/Diguanyl_cyclase"/>
</dbReference>
<dbReference type="NCBIfam" id="TIGR00254">
    <property type="entry name" value="GGDEF"/>
    <property type="match status" value="1"/>
</dbReference>
<dbReference type="CDD" id="cd01949">
    <property type="entry name" value="GGDEF"/>
    <property type="match status" value="1"/>
</dbReference>
<feature type="domain" description="GGDEF" evidence="7">
    <location>
        <begin position="344"/>
        <end position="481"/>
    </location>
</feature>
<evidence type="ECO:0000313" key="9">
    <source>
        <dbReference type="Proteomes" id="UP000658720"/>
    </source>
</evidence>
<sequence length="481" mass="54470">MTFCQRRLQILLIEDQQCQVELLKILLESQSFFAVQLQVARTLAQGINRLQSGIFDTVLLDLFLPDGQGIPALTTIQKFAPHIPIIVLTTATDLNMGLAALQKGAEDYLVKEYLRESQIAKAIIYGLERKKTKRQLQTQIERERLMGRILEEIRQSLDLSVVLQTTVDEVRKFLQVDQVVIYRCYSPTTSRILVAAPSSSLLTSGDRRHSPQRGPDSNGEPTEPIPCQTINSLHPLPIAPITLGPRAKDGVLIVPIWQKKPHQEDRLWGQLVVRVGDQQRSWLPWEIEFLCHLSSQVAIAIQQSALFAQVHYLANMDGLTGIGNRRYLDHFLEQQWQKLAKSHQYLSLVLCDIDFFKQYNDTYGHLQGDECLKQVAKLMERVIRRGTDLVARYGGEEFALVLPQTNHQGCQVLVAHLQTIFKQAQIPHRGSIIQPHLTLSIGSTTMVPSPNMVPTELIDQADRALFKAKKAGRNRHFSFAD</sequence>
<evidence type="ECO:0000259" key="6">
    <source>
        <dbReference type="PROSITE" id="PS50110"/>
    </source>
</evidence>
<dbReference type="InterPro" id="IPR000160">
    <property type="entry name" value="GGDEF_dom"/>
</dbReference>
<dbReference type="Proteomes" id="UP000658720">
    <property type="component" value="Unassembled WGS sequence"/>
</dbReference>
<evidence type="ECO:0000256" key="4">
    <source>
        <dbReference type="SAM" id="MobiDB-lite"/>
    </source>
</evidence>
<dbReference type="Pfam" id="PF00072">
    <property type="entry name" value="Response_reg"/>
    <property type="match status" value="1"/>
</dbReference>
<dbReference type="PROSITE" id="PS50110">
    <property type="entry name" value="RESPONSE_REGULATORY"/>
    <property type="match status" value="1"/>
</dbReference>
<dbReference type="Pfam" id="PF01590">
    <property type="entry name" value="GAF"/>
    <property type="match status" value="1"/>
</dbReference>
<dbReference type="SMART" id="SM00267">
    <property type="entry name" value="GGDEF"/>
    <property type="match status" value="1"/>
</dbReference>
<dbReference type="SMART" id="SM00065">
    <property type="entry name" value="GAF"/>
    <property type="match status" value="1"/>
</dbReference>
<accession>A0ABR9VW67</accession>
<dbReference type="Gene3D" id="3.40.50.2300">
    <property type="match status" value="1"/>
</dbReference>
<feature type="domain" description="Phytochrome chromophore attachment site" evidence="5">
    <location>
        <begin position="158"/>
        <end position="211"/>
    </location>
</feature>
<protein>
    <submittedName>
        <fullName evidence="8">Diguanylate cyclase</fullName>
    </submittedName>
</protein>
<feature type="region of interest" description="Disordered" evidence="4">
    <location>
        <begin position="201"/>
        <end position="225"/>
    </location>
</feature>
<evidence type="ECO:0000256" key="1">
    <source>
        <dbReference type="ARBA" id="ARBA00022679"/>
    </source>
</evidence>
<dbReference type="InterPro" id="IPR050469">
    <property type="entry name" value="Diguanylate_Cyclase"/>
</dbReference>
<organism evidence="8 9">
    <name type="scientific">Synechocystis salina LEGE 00031</name>
    <dbReference type="NCBI Taxonomy" id="1828736"/>
    <lineage>
        <taxon>Bacteria</taxon>
        <taxon>Bacillati</taxon>
        <taxon>Cyanobacteriota</taxon>
        <taxon>Cyanophyceae</taxon>
        <taxon>Synechococcales</taxon>
        <taxon>Merismopediaceae</taxon>
        <taxon>Synechocystis</taxon>
    </lineage>
</organism>
<dbReference type="InterPro" id="IPR029016">
    <property type="entry name" value="GAF-like_dom_sf"/>
</dbReference>
<gene>
    <name evidence="8" type="ORF">IQ217_12610</name>
</gene>
<evidence type="ECO:0000259" key="5">
    <source>
        <dbReference type="PROSITE" id="PS50046"/>
    </source>
</evidence>